<dbReference type="PANTHER" id="PTHR30250">
    <property type="entry name" value="PST FAMILY PREDICTED COLANIC ACID TRANSPORTER"/>
    <property type="match status" value="1"/>
</dbReference>
<feature type="transmembrane region" description="Helical" evidence="6">
    <location>
        <begin position="301"/>
        <end position="321"/>
    </location>
</feature>
<dbReference type="PANTHER" id="PTHR30250:SF21">
    <property type="entry name" value="LIPID II FLIPPASE MURJ"/>
    <property type="match status" value="1"/>
</dbReference>
<evidence type="ECO:0000313" key="8">
    <source>
        <dbReference type="Proteomes" id="UP001229832"/>
    </source>
</evidence>
<dbReference type="AlphaFoldDB" id="A0ABD7ZA81"/>
<keyword evidence="2" id="KW-1003">Cell membrane</keyword>
<dbReference type="PIRSF" id="PIRSF038958">
    <property type="entry name" value="PG_synth_SpoVB"/>
    <property type="match status" value="1"/>
</dbReference>
<feature type="transmembrane region" description="Helical" evidence="6">
    <location>
        <begin position="176"/>
        <end position="195"/>
    </location>
</feature>
<comment type="subcellular location">
    <subcellularLocation>
        <location evidence="1">Cell membrane</location>
        <topology evidence="1">Multi-pass membrane protein</topology>
    </subcellularLocation>
</comment>
<feature type="transmembrane region" description="Helical" evidence="6">
    <location>
        <begin position="434"/>
        <end position="452"/>
    </location>
</feature>
<evidence type="ECO:0000256" key="1">
    <source>
        <dbReference type="ARBA" id="ARBA00004651"/>
    </source>
</evidence>
<feature type="transmembrane region" description="Helical" evidence="6">
    <location>
        <begin position="464"/>
        <end position="487"/>
    </location>
</feature>
<dbReference type="InterPro" id="IPR024923">
    <property type="entry name" value="PG_synth_SpoVB"/>
</dbReference>
<dbReference type="InterPro" id="IPR050833">
    <property type="entry name" value="Poly_Biosynth_Transport"/>
</dbReference>
<feature type="transmembrane region" description="Helical" evidence="6">
    <location>
        <begin position="407"/>
        <end position="428"/>
    </location>
</feature>
<dbReference type="Pfam" id="PF01943">
    <property type="entry name" value="Polysacc_synt"/>
    <property type="match status" value="1"/>
</dbReference>
<sequence>MMRLTPSDDSKVLVTGSAWMTVGSIVSRIMGAVYVIPWGIWLGSSFFLANSLFAKGYNIYSLFIIVSTAGIPSALSKQIAHYDAIGESDTSHQLLKDSLLVMSLLGLFSSIIMWLAAPVFAWQNNQVDLRMVSVIHVLCWPLAIIPPISIFRGYFQGRSQMGPSAISQLIEQIARIGYLLMATYIIMNIQHGGYVRAVSQSTFAAFIGAMCALIYLVFKFKKQDDFSLHEASIEKSKYQRKEALLELLRQSLPFVVLDSAVVLYQFIDQYTFPVIMHQFHSTTNAEINFLYGLFGFNSNKLTMIVISLSTAMATTAIPLLSRTFAQRNYAELSTKIQSTLKLFFFVMLPGAVGMLSLAAPLNMAFYRSSAALGVDVLKMNSIIAVVIGLFILLVSIMQAVHHSKQAILYFLIGLIFKVLVQVASVGIFQVYGPLIATGIGFAVSSALMTRRLKIDFQIKLHNLVKFAIGVSLLVTIMAIVVWLSIYFCYQLLGVSGRSSLFILFVGALTGSLIYGLLTLKTRAADAAFGFSLDELRRRLRVK</sequence>
<keyword evidence="8" id="KW-1185">Reference proteome</keyword>
<evidence type="ECO:0000256" key="5">
    <source>
        <dbReference type="ARBA" id="ARBA00023136"/>
    </source>
</evidence>
<dbReference type="GO" id="GO:0005886">
    <property type="term" value="C:plasma membrane"/>
    <property type="evidence" value="ECO:0007669"/>
    <property type="project" value="UniProtKB-SubCell"/>
</dbReference>
<dbReference type="EMBL" id="CP132485">
    <property type="protein sequence ID" value="WLV83903.1"/>
    <property type="molecule type" value="Genomic_DNA"/>
</dbReference>
<evidence type="ECO:0000313" key="7">
    <source>
        <dbReference type="EMBL" id="WLV83903.1"/>
    </source>
</evidence>
<evidence type="ECO:0000256" key="4">
    <source>
        <dbReference type="ARBA" id="ARBA00022989"/>
    </source>
</evidence>
<dbReference type="InterPro" id="IPR002797">
    <property type="entry name" value="Polysacc_synth"/>
</dbReference>
<feature type="transmembrane region" description="Helical" evidence="6">
    <location>
        <begin position="499"/>
        <end position="517"/>
    </location>
</feature>
<protein>
    <submittedName>
        <fullName evidence="7">Polysaccharide biosynthesis protein</fullName>
    </submittedName>
</protein>
<keyword evidence="5 6" id="KW-0472">Membrane</keyword>
<dbReference type="GeneID" id="93268022"/>
<feature type="transmembrane region" description="Helical" evidence="6">
    <location>
        <begin position="201"/>
        <end position="218"/>
    </location>
</feature>
<organism evidence="7 8">
    <name type="scientific">Lacticaseibacillus zeae subsp. silagei</name>
    <dbReference type="NCBI Taxonomy" id="3068307"/>
    <lineage>
        <taxon>Bacteria</taxon>
        <taxon>Bacillati</taxon>
        <taxon>Bacillota</taxon>
        <taxon>Bacilli</taxon>
        <taxon>Lactobacillales</taxon>
        <taxon>Lactobacillaceae</taxon>
        <taxon>Lacticaseibacillus</taxon>
    </lineage>
</organism>
<feature type="transmembrane region" description="Helical" evidence="6">
    <location>
        <begin position="99"/>
        <end position="122"/>
    </location>
</feature>
<gene>
    <name evidence="7" type="ORF">LACZS2_000296</name>
</gene>
<feature type="transmembrane region" description="Helical" evidence="6">
    <location>
        <begin position="134"/>
        <end position="155"/>
    </location>
</feature>
<name>A0ABD7ZA81_LACZE</name>
<evidence type="ECO:0000256" key="6">
    <source>
        <dbReference type="SAM" id="Phobius"/>
    </source>
</evidence>
<accession>A0ABD7ZA81</accession>
<evidence type="ECO:0000256" key="2">
    <source>
        <dbReference type="ARBA" id="ARBA00022475"/>
    </source>
</evidence>
<keyword evidence="4 6" id="KW-1133">Transmembrane helix</keyword>
<proteinExistence type="predicted"/>
<evidence type="ECO:0000256" key="3">
    <source>
        <dbReference type="ARBA" id="ARBA00022692"/>
    </source>
</evidence>
<dbReference type="Proteomes" id="UP001229832">
    <property type="component" value="Chromosome"/>
</dbReference>
<feature type="transmembrane region" description="Helical" evidence="6">
    <location>
        <begin position="342"/>
        <end position="361"/>
    </location>
</feature>
<dbReference type="CDD" id="cd13124">
    <property type="entry name" value="MATE_SpoVB_like"/>
    <property type="match status" value="1"/>
</dbReference>
<keyword evidence="3 6" id="KW-0812">Transmembrane</keyword>
<reference evidence="7 8" key="1">
    <citation type="submission" date="2023-08" db="EMBL/GenBank/DDBJ databases">
        <authorList>
            <person name="Buchebner-Jance M."/>
        </authorList>
    </citation>
    <scope>NUCLEOTIDE SEQUENCE [LARGE SCALE GENOMIC DNA]</scope>
    <source>
        <strain evidence="7 8">NCIMB 15475</strain>
    </source>
</reference>
<feature type="transmembrane region" description="Helical" evidence="6">
    <location>
        <begin position="381"/>
        <end position="400"/>
    </location>
</feature>
<dbReference type="RefSeq" id="WP_306402764.1">
    <property type="nucleotide sequence ID" value="NZ_CP132484.1"/>
</dbReference>
<feature type="transmembrane region" description="Helical" evidence="6">
    <location>
        <begin position="57"/>
        <end position="75"/>
    </location>
</feature>